<keyword evidence="2" id="KW-0812">Transmembrane</keyword>
<feature type="transmembrane region" description="Helical" evidence="2">
    <location>
        <begin position="359"/>
        <end position="382"/>
    </location>
</feature>
<gene>
    <name evidence="4" type="ORF">ACH47X_07205</name>
</gene>
<feature type="transmembrane region" description="Helical" evidence="2">
    <location>
        <begin position="102"/>
        <end position="125"/>
    </location>
</feature>
<dbReference type="Proteomes" id="UP001611580">
    <property type="component" value="Unassembled WGS sequence"/>
</dbReference>
<protein>
    <submittedName>
        <fullName evidence="4">Type II CAAX prenyl endopeptidase Rce1 family protein</fullName>
    </submittedName>
</protein>
<feature type="domain" description="CAAX prenyl protease 2/Lysostaphin resistance protein A-like" evidence="3">
    <location>
        <begin position="244"/>
        <end position="339"/>
    </location>
</feature>
<feature type="transmembrane region" description="Helical" evidence="2">
    <location>
        <begin position="239"/>
        <end position="257"/>
    </location>
</feature>
<dbReference type="Pfam" id="PF02517">
    <property type="entry name" value="Rce1-like"/>
    <property type="match status" value="1"/>
</dbReference>
<feature type="region of interest" description="Disordered" evidence="1">
    <location>
        <begin position="1"/>
        <end position="70"/>
    </location>
</feature>
<feature type="transmembrane region" description="Helical" evidence="2">
    <location>
        <begin position="328"/>
        <end position="347"/>
    </location>
</feature>
<evidence type="ECO:0000313" key="5">
    <source>
        <dbReference type="Proteomes" id="UP001611580"/>
    </source>
</evidence>
<feature type="transmembrane region" description="Helical" evidence="2">
    <location>
        <begin position="145"/>
        <end position="171"/>
    </location>
</feature>
<accession>A0ABW7XHK9</accession>
<reference evidence="4 5" key="1">
    <citation type="submission" date="2024-10" db="EMBL/GenBank/DDBJ databases">
        <title>The Natural Products Discovery Center: Release of the First 8490 Sequenced Strains for Exploring Actinobacteria Biosynthetic Diversity.</title>
        <authorList>
            <person name="Kalkreuter E."/>
            <person name="Kautsar S.A."/>
            <person name="Yang D."/>
            <person name="Bader C.D."/>
            <person name="Teijaro C.N."/>
            <person name="Fluegel L."/>
            <person name="Davis C.M."/>
            <person name="Simpson J.R."/>
            <person name="Lauterbach L."/>
            <person name="Steele A.D."/>
            <person name="Gui C."/>
            <person name="Meng S."/>
            <person name="Li G."/>
            <person name="Viehrig K."/>
            <person name="Ye F."/>
            <person name="Su P."/>
            <person name="Kiefer A.F."/>
            <person name="Nichols A."/>
            <person name="Cepeda A.J."/>
            <person name="Yan W."/>
            <person name="Fan B."/>
            <person name="Jiang Y."/>
            <person name="Adhikari A."/>
            <person name="Zheng C.-J."/>
            <person name="Schuster L."/>
            <person name="Cowan T.M."/>
            <person name="Smanski M.J."/>
            <person name="Chevrette M.G."/>
            <person name="De Carvalho L.P.S."/>
            <person name="Shen B."/>
        </authorList>
    </citation>
    <scope>NUCLEOTIDE SEQUENCE [LARGE SCALE GENOMIC DNA]</scope>
    <source>
        <strain evidence="4 5">NPDC019481</strain>
    </source>
</reference>
<dbReference type="EMBL" id="JBIRYI010000003">
    <property type="protein sequence ID" value="MFI2486680.1"/>
    <property type="molecule type" value="Genomic_DNA"/>
</dbReference>
<evidence type="ECO:0000259" key="3">
    <source>
        <dbReference type="Pfam" id="PF02517"/>
    </source>
</evidence>
<evidence type="ECO:0000256" key="2">
    <source>
        <dbReference type="SAM" id="Phobius"/>
    </source>
</evidence>
<sequence>MTDAMTPDAVPPTTDPTTAVQPGPVQPGTAPLETAPLETAQQPMPQSLTRGAAASSFPGEEGPGVPGMPGAPGVPVLAASSYAPREYPQALRGPWFRWWRPLLGLVAIAACLVVVFGAMLLYLLLLVVGQLAGLDLPDPSSLTDAWFVSPSGLLVTNLGLALGIPVALVATWAQARRGGLVSSVLGRVRWRLLLGGLGVSLLLLVPLTLGSSILVSRLGPAGDAGSGADDTGLWPLTPAAGWVALALVILLTTPLQAAGEEYFFRGWMSQWIGSLLRWRWLAVIVPAVVSAVLFAMAHGAQSPWLFADRLVFGLVASLLVWRTGGLEVAVALHAANNLLAFGLAIAYDGLADSLLITEVAPVEGVASISTTLITTAVLLWWAHRRTPALVVPDPVVASVPASGAAPMEKTVVEREPAQGEMA</sequence>
<dbReference type="InterPro" id="IPR003675">
    <property type="entry name" value="Rce1/LyrA-like_dom"/>
</dbReference>
<feature type="transmembrane region" description="Helical" evidence="2">
    <location>
        <begin position="278"/>
        <end position="297"/>
    </location>
</feature>
<proteinExistence type="predicted"/>
<keyword evidence="2" id="KW-1133">Transmembrane helix</keyword>
<feature type="transmembrane region" description="Helical" evidence="2">
    <location>
        <begin position="192"/>
        <end position="219"/>
    </location>
</feature>
<keyword evidence="5" id="KW-1185">Reference proteome</keyword>
<feature type="transmembrane region" description="Helical" evidence="2">
    <location>
        <begin position="303"/>
        <end position="321"/>
    </location>
</feature>
<comment type="caution">
    <text evidence="4">The sequence shown here is derived from an EMBL/GenBank/DDBJ whole genome shotgun (WGS) entry which is preliminary data.</text>
</comment>
<evidence type="ECO:0000256" key="1">
    <source>
        <dbReference type="SAM" id="MobiDB-lite"/>
    </source>
</evidence>
<keyword evidence="2" id="KW-0472">Membrane</keyword>
<name>A0ABW7XHK9_9MICO</name>
<evidence type="ECO:0000313" key="4">
    <source>
        <dbReference type="EMBL" id="MFI2486680.1"/>
    </source>
</evidence>
<feature type="compositionally biased region" description="Polar residues" evidence="1">
    <location>
        <begin position="39"/>
        <end position="49"/>
    </location>
</feature>
<dbReference type="RefSeq" id="WP_397402785.1">
    <property type="nucleotide sequence ID" value="NZ_JBIRYI010000003.1"/>
</dbReference>
<organism evidence="4 5">
    <name type="scientific">Promicromonospora kroppenstedtii</name>
    <dbReference type="NCBI Taxonomy" id="440482"/>
    <lineage>
        <taxon>Bacteria</taxon>
        <taxon>Bacillati</taxon>
        <taxon>Actinomycetota</taxon>
        <taxon>Actinomycetes</taxon>
        <taxon>Micrococcales</taxon>
        <taxon>Promicromonosporaceae</taxon>
        <taxon>Promicromonospora</taxon>
    </lineage>
</organism>